<dbReference type="SUPFAM" id="SSF52499">
    <property type="entry name" value="Isochorismatase-like hydrolases"/>
    <property type="match status" value="1"/>
</dbReference>
<gene>
    <name evidence="3" type="ORF">E2F50_10255</name>
</gene>
<keyword evidence="1 3" id="KW-0378">Hydrolase</keyword>
<dbReference type="InterPro" id="IPR050272">
    <property type="entry name" value="Isochorismatase-like_hydrls"/>
</dbReference>
<dbReference type="AlphaFoldDB" id="A0A4V3APK5"/>
<proteinExistence type="predicted"/>
<accession>A0A4V3APK5</accession>
<sequence length="186" mass="20099">MISLDCKKTALVLIDLQNGILSMDTAPYSTTQVLQTGSSLAAWFRAAGAVVVLVNVDFGADFGDAPRGQVDAAMPRGERPDDWADLAEGLVEPGDLLVTKHQWGAFHGTDLDVKLRRRGIDTIVLGGIATNFGVESTLRSGWEHGYNMIVVEDACTSVSEDLHQMAINKVFPRISRIVRAGELNFG</sequence>
<dbReference type="InterPro" id="IPR036380">
    <property type="entry name" value="Isochorismatase-like_sf"/>
</dbReference>
<dbReference type="Pfam" id="PF00857">
    <property type="entry name" value="Isochorismatase"/>
    <property type="match status" value="1"/>
</dbReference>
<feature type="domain" description="Isochorismatase-like" evidence="2">
    <location>
        <begin position="9"/>
        <end position="178"/>
    </location>
</feature>
<dbReference type="InterPro" id="IPR000868">
    <property type="entry name" value="Isochorismatase-like_dom"/>
</dbReference>
<dbReference type="NCBIfam" id="NF008517">
    <property type="entry name" value="PRK11440.1"/>
    <property type="match status" value="1"/>
</dbReference>
<comment type="caution">
    <text evidence="3">The sequence shown here is derived from an EMBL/GenBank/DDBJ whole genome shotgun (WGS) entry which is preliminary data.</text>
</comment>
<dbReference type="OrthoDB" id="9807387at2"/>
<dbReference type="EMBL" id="SMTL01000002">
    <property type="protein sequence ID" value="TDK37255.1"/>
    <property type="molecule type" value="Genomic_DNA"/>
</dbReference>
<evidence type="ECO:0000256" key="1">
    <source>
        <dbReference type="ARBA" id="ARBA00022801"/>
    </source>
</evidence>
<dbReference type="Gene3D" id="3.40.50.850">
    <property type="entry name" value="Isochorismatase-like"/>
    <property type="match status" value="1"/>
</dbReference>
<organism evidence="3 4">
    <name type="scientific">Rhizobium deserti</name>
    <dbReference type="NCBI Taxonomy" id="2547961"/>
    <lineage>
        <taxon>Bacteria</taxon>
        <taxon>Pseudomonadati</taxon>
        <taxon>Pseudomonadota</taxon>
        <taxon>Alphaproteobacteria</taxon>
        <taxon>Hyphomicrobiales</taxon>
        <taxon>Rhizobiaceae</taxon>
        <taxon>Rhizobium/Agrobacterium group</taxon>
        <taxon>Rhizobium</taxon>
    </lineage>
</organism>
<dbReference type="CDD" id="cd00431">
    <property type="entry name" value="cysteine_hydrolases"/>
    <property type="match status" value="1"/>
</dbReference>
<protein>
    <submittedName>
        <fullName evidence="3">Hydrolase</fullName>
    </submittedName>
</protein>
<dbReference type="PANTHER" id="PTHR43540">
    <property type="entry name" value="PEROXYUREIDOACRYLATE/UREIDOACRYLATE AMIDOHYDROLASE-RELATED"/>
    <property type="match status" value="1"/>
</dbReference>
<evidence type="ECO:0000313" key="4">
    <source>
        <dbReference type="Proteomes" id="UP000295238"/>
    </source>
</evidence>
<dbReference type="RefSeq" id="WP_133316022.1">
    <property type="nucleotide sequence ID" value="NZ_SMTL01000002.1"/>
</dbReference>
<dbReference type="GO" id="GO:0016787">
    <property type="term" value="F:hydrolase activity"/>
    <property type="evidence" value="ECO:0007669"/>
    <property type="project" value="UniProtKB-KW"/>
</dbReference>
<dbReference type="Proteomes" id="UP000295238">
    <property type="component" value="Unassembled WGS sequence"/>
</dbReference>
<dbReference type="PANTHER" id="PTHR43540:SF7">
    <property type="entry name" value="ISOCHORISMATASE FAMILY PROTEIN YECD"/>
    <property type="match status" value="1"/>
</dbReference>
<reference evidence="3 4" key="1">
    <citation type="submission" date="2019-03" db="EMBL/GenBank/DDBJ databases">
        <title>Rhizobium sp. nov., an bacterium isolated from biocrust in Mu Us Desert.</title>
        <authorList>
            <person name="Lixiong L."/>
        </authorList>
    </citation>
    <scope>NUCLEOTIDE SEQUENCE [LARGE SCALE GENOMIC DNA]</scope>
    <source>
        <strain evidence="3 4">SPY-1</strain>
    </source>
</reference>
<name>A0A4V3APK5_9HYPH</name>
<evidence type="ECO:0000313" key="3">
    <source>
        <dbReference type="EMBL" id="TDK37255.1"/>
    </source>
</evidence>
<evidence type="ECO:0000259" key="2">
    <source>
        <dbReference type="Pfam" id="PF00857"/>
    </source>
</evidence>
<keyword evidence="4" id="KW-1185">Reference proteome</keyword>